<evidence type="ECO:0000313" key="4">
    <source>
        <dbReference type="Proteomes" id="UP001379945"/>
    </source>
</evidence>
<feature type="compositionally biased region" description="Polar residues" evidence="1">
    <location>
        <begin position="87"/>
        <end position="98"/>
    </location>
</feature>
<feature type="chain" id="PRO_5047496492" description="DUF4124 domain-containing protein" evidence="2">
    <location>
        <begin position="21"/>
        <end position="158"/>
    </location>
</feature>
<dbReference type="Proteomes" id="UP001379945">
    <property type="component" value="Unassembled WGS sequence"/>
</dbReference>
<dbReference type="RefSeq" id="WP_341398896.1">
    <property type="nucleotide sequence ID" value="NZ_JBBUTI010000006.1"/>
</dbReference>
<evidence type="ECO:0000256" key="1">
    <source>
        <dbReference type="SAM" id="MobiDB-lite"/>
    </source>
</evidence>
<keyword evidence="4" id="KW-1185">Reference proteome</keyword>
<name>A0ABU9C3Z6_9BURK</name>
<comment type="caution">
    <text evidence="3">The sequence shown here is derived from an EMBL/GenBank/DDBJ whole genome shotgun (WGS) entry which is preliminary data.</text>
</comment>
<reference evidence="3 4" key="1">
    <citation type="submission" date="2024-04" db="EMBL/GenBank/DDBJ databases">
        <title>Novel species of the genus Ideonella isolated from streams.</title>
        <authorList>
            <person name="Lu H."/>
        </authorList>
    </citation>
    <scope>NUCLEOTIDE SEQUENCE [LARGE SCALE GENOMIC DNA]</scope>
    <source>
        <strain evidence="3 4">LYT19W</strain>
    </source>
</reference>
<sequence>MRWSPITGAWLMALSGSALAAPTIEVAGLASPPHSCRQGQVEILFGGGAVSTTACAQTAGMRTPMPTPVAPSATPRGGGSGAITRGPDTTISPQAQAQRDTDRQGILQAELRREQLALAAIDRQPASLNAGPRDDAARARVVANIAALQREMQRDLPR</sequence>
<organism evidence="3 4">
    <name type="scientific">Ideonella margarita</name>
    <dbReference type="NCBI Taxonomy" id="2984191"/>
    <lineage>
        <taxon>Bacteria</taxon>
        <taxon>Pseudomonadati</taxon>
        <taxon>Pseudomonadota</taxon>
        <taxon>Betaproteobacteria</taxon>
        <taxon>Burkholderiales</taxon>
        <taxon>Sphaerotilaceae</taxon>
        <taxon>Ideonella</taxon>
    </lineage>
</organism>
<accession>A0ABU9C3Z6</accession>
<protein>
    <recommendedName>
        <fullName evidence="5">DUF4124 domain-containing protein</fullName>
    </recommendedName>
</protein>
<dbReference type="EMBL" id="JBBUTI010000006">
    <property type="protein sequence ID" value="MEK8046600.1"/>
    <property type="molecule type" value="Genomic_DNA"/>
</dbReference>
<evidence type="ECO:0000313" key="3">
    <source>
        <dbReference type="EMBL" id="MEK8046600.1"/>
    </source>
</evidence>
<feature type="signal peptide" evidence="2">
    <location>
        <begin position="1"/>
        <end position="20"/>
    </location>
</feature>
<feature type="region of interest" description="Disordered" evidence="1">
    <location>
        <begin position="60"/>
        <end position="103"/>
    </location>
</feature>
<keyword evidence="2" id="KW-0732">Signal</keyword>
<evidence type="ECO:0008006" key="5">
    <source>
        <dbReference type="Google" id="ProtNLM"/>
    </source>
</evidence>
<proteinExistence type="predicted"/>
<gene>
    <name evidence="3" type="ORF">AACH00_09600</name>
</gene>
<evidence type="ECO:0000256" key="2">
    <source>
        <dbReference type="SAM" id="SignalP"/>
    </source>
</evidence>